<dbReference type="EMBL" id="CP114014">
    <property type="protein sequence ID" value="XAY08420.1"/>
    <property type="molecule type" value="Genomic_DNA"/>
</dbReference>
<dbReference type="GO" id="GO:0000155">
    <property type="term" value="F:phosphorelay sensor kinase activity"/>
    <property type="evidence" value="ECO:0007669"/>
    <property type="project" value="InterPro"/>
</dbReference>
<dbReference type="SUPFAM" id="SSF158472">
    <property type="entry name" value="HAMP domain-like"/>
    <property type="match status" value="1"/>
</dbReference>
<sequence length="474" mass="51247">MPDRPVRLDSLRLRLSALFALTAIAVLAFVYVAVVPGLKARLVDDKLEDLTQIARRYSPQLQDSVGSSVPAPKINKLVSQIADATSARVTVLLVVSGTQLQLTPQYDSFSEVQIRELDFAPAVLAAQTRRTETGTESTSTGQIGEVAIPLTFDAPRGGRAVGNVVVFSTPLRDATRAVSVVRGRLLAAAGFALALAMLVGVLVAQVLTRRVALLETVARSVAAGDFQTSFPVDREDELGRLAATLEDMRGQLSELDGARKRFIATASHELRTPIFSLGGFLELIQDEDLDDDTRDRFLTQVRGQVDRLGKLATDLLDLSKLEAGSLELRPEMTDLTLVAKAVASEFEPRLHTHDSTLELRLPPGHLRTVCDPERVAQVMRILIDNALTHTPSGTDMVVSASRQGPWVRLGVGDFGPGIHRTMLPNIFEPFITSDDAQGSGLGLAIAHELAERMDGDLVVESRPGQTTFTLELPA</sequence>
<feature type="domain" description="Histidine kinase" evidence="11">
    <location>
        <begin position="265"/>
        <end position="474"/>
    </location>
</feature>
<keyword evidence="6 10" id="KW-0812">Transmembrane</keyword>
<feature type="transmembrane region" description="Helical" evidence="10">
    <location>
        <begin position="15"/>
        <end position="38"/>
    </location>
</feature>
<keyword evidence="7" id="KW-0418">Kinase</keyword>
<evidence type="ECO:0000256" key="7">
    <source>
        <dbReference type="ARBA" id="ARBA00022777"/>
    </source>
</evidence>
<dbReference type="PANTHER" id="PTHR43711:SF1">
    <property type="entry name" value="HISTIDINE KINASE 1"/>
    <property type="match status" value="1"/>
</dbReference>
<reference evidence="13" key="1">
    <citation type="submission" date="2022-12" db="EMBL/GenBank/DDBJ databases">
        <title>Paraconexibacter alkalitolerans sp. nov. and Baekduia alba sp. nov., isolated from soil and emended description of the genera Paraconexibacter (Chun et al., 2020) and Baekduia (An et al., 2020).</title>
        <authorList>
            <person name="Vieira S."/>
            <person name="Huber K.J."/>
            <person name="Geppert A."/>
            <person name="Wolf J."/>
            <person name="Neumann-Schaal M."/>
            <person name="Muesken M."/>
            <person name="Overmann J."/>
        </authorList>
    </citation>
    <scope>NUCLEOTIDE SEQUENCE</scope>
    <source>
        <strain evidence="13">AEG42_29</strain>
    </source>
</reference>
<keyword evidence="5" id="KW-0808">Transferase</keyword>
<dbReference type="InterPro" id="IPR004358">
    <property type="entry name" value="Sig_transdc_His_kin-like_C"/>
</dbReference>
<dbReference type="KEGG" id="parq:DSM112329_05321"/>
<dbReference type="GO" id="GO:0005886">
    <property type="term" value="C:plasma membrane"/>
    <property type="evidence" value="ECO:0007669"/>
    <property type="project" value="UniProtKB-SubCell"/>
</dbReference>
<dbReference type="InterPro" id="IPR003661">
    <property type="entry name" value="HisK_dim/P_dom"/>
</dbReference>
<dbReference type="RefSeq" id="WP_354699600.1">
    <property type="nucleotide sequence ID" value="NZ_CP114014.1"/>
</dbReference>
<comment type="subcellular location">
    <subcellularLocation>
        <location evidence="2">Cell membrane</location>
    </subcellularLocation>
</comment>
<dbReference type="InterPro" id="IPR005467">
    <property type="entry name" value="His_kinase_dom"/>
</dbReference>
<comment type="catalytic activity">
    <reaction evidence="1">
        <text>ATP + protein L-histidine = ADP + protein N-phospho-L-histidine.</text>
        <dbReference type="EC" id="2.7.13.3"/>
    </reaction>
</comment>
<evidence type="ECO:0000256" key="8">
    <source>
        <dbReference type="ARBA" id="ARBA00022989"/>
    </source>
</evidence>
<evidence type="ECO:0000256" key="10">
    <source>
        <dbReference type="SAM" id="Phobius"/>
    </source>
</evidence>
<dbReference type="InterPro" id="IPR003594">
    <property type="entry name" value="HATPase_dom"/>
</dbReference>
<evidence type="ECO:0000259" key="12">
    <source>
        <dbReference type="PROSITE" id="PS50885"/>
    </source>
</evidence>
<feature type="domain" description="HAMP" evidence="12">
    <location>
        <begin position="205"/>
        <end position="257"/>
    </location>
</feature>
<dbReference type="SUPFAM" id="SSF55874">
    <property type="entry name" value="ATPase domain of HSP90 chaperone/DNA topoisomerase II/histidine kinase"/>
    <property type="match status" value="1"/>
</dbReference>
<proteinExistence type="predicted"/>
<evidence type="ECO:0000256" key="6">
    <source>
        <dbReference type="ARBA" id="ARBA00022692"/>
    </source>
</evidence>
<dbReference type="PANTHER" id="PTHR43711">
    <property type="entry name" value="TWO-COMPONENT HISTIDINE KINASE"/>
    <property type="match status" value="1"/>
</dbReference>
<evidence type="ECO:0000256" key="2">
    <source>
        <dbReference type="ARBA" id="ARBA00004236"/>
    </source>
</evidence>
<dbReference type="CDD" id="cd06225">
    <property type="entry name" value="HAMP"/>
    <property type="match status" value="1"/>
</dbReference>
<dbReference type="SMART" id="SM00387">
    <property type="entry name" value="HATPase_c"/>
    <property type="match status" value="1"/>
</dbReference>
<dbReference type="Gene3D" id="1.10.287.130">
    <property type="match status" value="1"/>
</dbReference>
<evidence type="ECO:0000313" key="13">
    <source>
        <dbReference type="EMBL" id="XAY08420.1"/>
    </source>
</evidence>
<evidence type="ECO:0000256" key="9">
    <source>
        <dbReference type="ARBA" id="ARBA00023012"/>
    </source>
</evidence>
<dbReference type="PROSITE" id="PS50885">
    <property type="entry name" value="HAMP"/>
    <property type="match status" value="1"/>
</dbReference>
<keyword evidence="8 10" id="KW-1133">Transmembrane helix</keyword>
<evidence type="ECO:0000256" key="3">
    <source>
        <dbReference type="ARBA" id="ARBA00012438"/>
    </source>
</evidence>
<feature type="transmembrane region" description="Helical" evidence="10">
    <location>
        <begin position="185"/>
        <end position="207"/>
    </location>
</feature>
<dbReference type="AlphaFoldDB" id="A0AAU7B3G9"/>
<dbReference type="Pfam" id="PF00512">
    <property type="entry name" value="HisKA"/>
    <property type="match status" value="1"/>
</dbReference>
<dbReference type="Pfam" id="PF02518">
    <property type="entry name" value="HATPase_c"/>
    <property type="match status" value="1"/>
</dbReference>
<dbReference type="Gene3D" id="6.10.340.10">
    <property type="match status" value="1"/>
</dbReference>
<name>A0AAU7B3G9_9ACTN</name>
<keyword evidence="4" id="KW-0597">Phosphoprotein</keyword>
<evidence type="ECO:0000256" key="4">
    <source>
        <dbReference type="ARBA" id="ARBA00022553"/>
    </source>
</evidence>
<protein>
    <recommendedName>
        <fullName evidence="3">histidine kinase</fullName>
        <ecNumber evidence="3">2.7.13.3</ecNumber>
    </recommendedName>
</protein>
<evidence type="ECO:0000256" key="1">
    <source>
        <dbReference type="ARBA" id="ARBA00000085"/>
    </source>
</evidence>
<dbReference type="SUPFAM" id="SSF47384">
    <property type="entry name" value="Homodimeric domain of signal transducing histidine kinase"/>
    <property type="match status" value="1"/>
</dbReference>
<dbReference type="InterPro" id="IPR003660">
    <property type="entry name" value="HAMP_dom"/>
</dbReference>
<dbReference type="PRINTS" id="PR00344">
    <property type="entry name" value="BCTRLSENSOR"/>
</dbReference>
<accession>A0AAU7B3G9</accession>
<dbReference type="InterPro" id="IPR050736">
    <property type="entry name" value="Sensor_HK_Regulatory"/>
</dbReference>
<evidence type="ECO:0000259" key="11">
    <source>
        <dbReference type="PROSITE" id="PS50109"/>
    </source>
</evidence>
<keyword evidence="10" id="KW-0472">Membrane</keyword>
<gene>
    <name evidence="13" type="ORF">DSM112329_05321</name>
</gene>
<dbReference type="SMART" id="SM00388">
    <property type="entry name" value="HisKA"/>
    <property type="match status" value="1"/>
</dbReference>
<dbReference type="FunFam" id="1.10.287.130:FF:000001">
    <property type="entry name" value="Two-component sensor histidine kinase"/>
    <property type="match status" value="1"/>
</dbReference>
<dbReference type="InterPro" id="IPR036890">
    <property type="entry name" value="HATPase_C_sf"/>
</dbReference>
<dbReference type="CDD" id="cd00075">
    <property type="entry name" value="HATPase"/>
    <property type="match status" value="1"/>
</dbReference>
<organism evidence="13">
    <name type="scientific">Paraconexibacter sp. AEG42_29</name>
    <dbReference type="NCBI Taxonomy" id="2997339"/>
    <lineage>
        <taxon>Bacteria</taxon>
        <taxon>Bacillati</taxon>
        <taxon>Actinomycetota</taxon>
        <taxon>Thermoleophilia</taxon>
        <taxon>Solirubrobacterales</taxon>
        <taxon>Paraconexibacteraceae</taxon>
        <taxon>Paraconexibacter</taxon>
    </lineage>
</organism>
<evidence type="ECO:0000256" key="5">
    <source>
        <dbReference type="ARBA" id="ARBA00022679"/>
    </source>
</evidence>
<dbReference type="InterPro" id="IPR036097">
    <property type="entry name" value="HisK_dim/P_sf"/>
</dbReference>
<dbReference type="Gene3D" id="3.30.565.10">
    <property type="entry name" value="Histidine kinase-like ATPase, C-terminal domain"/>
    <property type="match status" value="1"/>
</dbReference>
<dbReference type="Pfam" id="PF00672">
    <property type="entry name" value="HAMP"/>
    <property type="match status" value="1"/>
</dbReference>
<dbReference type="CDD" id="cd00082">
    <property type="entry name" value="HisKA"/>
    <property type="match status" value="1"/>
</dbReference>
<keyword evidence="9" id="KW-0902">Two-component regulatory system</keyword>
<dbReference type="EC" id="2.7.13.3" evidence="3"/>
<dbReference type="SMART" id="SM00304">
    <property type="entry name" value="HAMP"/>
    <property type="match status" value="1"/>
</dbReference>
<dbReference type="PROSITE" id="PS50109">
    <property type="entry name" value="HIS_KIN"/>
    <property type="match status" value="1"/>
</dbReference>